<feature type="transmembrane region" description="Helical" evidence="7">
    <location>
        <begin position="251"/>
        <end position="273"/>
    </location>
</feature>
<dbReference type="InterPro" id="IPR053490">
    <property type="entry name" value="Nod_factor_Fuc_AcT"/>
</dbReference>
<keyword evidence="10" id="KW-1185">Reference proteome</keyword>
<feature type="transmembrane region" description="Helical" evidence="7">
    <location>
        <begin position="62"/>
        <end position="82"/>
    </location>
</feature>
<dbReference type="PANTHER" id="PTHR40074:SF2">
    <property type="entry name" value="O-ACETYLTRANSFERASE WECH"/>
    <property type="match status" value="1"/>
</dbReference>
<comment type="subcellular location">
    <subcellularLocation>
        <location evidence="1">Cell membrane</location>
        <topology evidence="1">Multi-pass membrane protein</topology>
    </subcellularLocation>
</comment>
<evidence type="ECO:0000256" key="1">
    <source>
        <dbReference type="ARBA" id="ARBA00004651"/>
    </source>
</evidence>
<gene>
    <name evidence="9" type="ORF">AYJ54_13605</name>
</gene>
<dbReference type="STRING" id="1505087.AYJ54_13605"/>
<feature type="transmembrane region" description="Helical" evidence="7">
    <location>
        <begin position="94"/>
        <end position="115"/>
    </location>
</feature>
<accession>A0A176YPL2</accession>
<dbReference type="AlphaFoldDB" id="A0A176YPL2"/>
<evidence type="ECO:0000313" key="9">
    <source>
        <dbReference type="EMBL" id="OAF08688.1"/>
    </source>
</evidence>
<dbReference type="InterPro" id="IPR002656">
    <property type="entry name" value="Acyl_transf_3_dom"/>
</dbReference>
<dbReference type="GO" id="GO:0016413">
    <property type="term" value="F:O-acetyltransferase activity"/>
    <property type="evidence" value="ECO:0007669"/>
    <property type="project" value="TreeGrafter"/>
</dbReference>
<evidence type="ECO:0000256" key="3">
    <source>
        <dbReference type="ARBA" id="ARBA00022475"/>
    </source>
</evidence>
<keyword evidence="6 7" id="KW-0472">Membrane</keyword>
<dbReference type="RefSeq" id="WP_063700830.1">
    <property type="nucleotide sequence ID" value="NZ_LUUB01000059.1"/>
</dbReference>
<reference evidence="9 10" key="1">
    <citation type="submission" date="2016-03" db="EMBL/GenBank/DDBJ databases">
        <title>Draft Genome Sequence of the Strain BR 10245 (Bradyrhizobium sp.) isolated from nodules of Centrolobium paraense.</title>
        <authorList>
            <person name="Simoes-Araujo J.L.Sr."/>
            <person name="Barauna A.C."/>
            <person name="Silva K."/>
            <person name="Zilli J.E."/>
        </authorList>
    </citation>
    <scope>NUCLEOTIDE SEQUENCE [LARGE SCALE GENOMIC DNA]</scope>
    <source>
        <strain evidence="9 10">BR 10245</strain>
    </source>
</reference>
<dbReference type="OrthoDB" id="9814956at2"/>
<feature type="domain" description="Acyltransferase 3" evidence="8">
    <location>
        <begin position="24"/>
        <end position="338"/>
    </location>
</feature>
<dbReference type="EMBL" id="LUUB01000059">
    <property type="protein sequence ID" value="OAF08688.1"/>
    <property type="molecule type" value="Genomic_DNA"/>
</dbReference>
<proteinExistence type="inferred from homology"/>
<evidence type="ECO:0000256" key="5">
    <source>
        <dbReference type="ARBA" id="ARBA00022989"/>
    </source>
</evidence>
<feature type="transmembrane region" description="Helical" evidence="7">
    <location>
        <begin position="324"/>
        <end position="343"/>
    </location>
</feature>
<dbReference type="Proteomes" id="UP000076959">
    <property type="component" value="Unassembled WGS sequence"/>
</dbReference>
<comment type="similarity">
    <text evidence="2">Belongs to the acyltransferase 3 family.</text>
</comment>
<dbReference type="GO" id="GO:0009246">
    <property type="term" value="P:enterobacterial common antigen biosynthetic process"/>
    <property type="evidence" value="ECO:0007669"/>
    <property type="project" value="TreeGrafter"/>
</dbReference>
<evidence type="ECO:0000313" key="10">
    <source>
        <dbReference type="Proteomes" id="UP000076959"/>
    </source>
</evidence>
<feature type="transmembrane region" description="Helical" evidence="7">
    <location>
        <begin position="135"/>
        <end position="154"/>
    </location>
</feature>
<dbReference type="Pfam" id="PF01757">
    <property type="entry name" value="Acyl_transf_3"/>
    <property type="match status" value="1"/>
</dbReference>
<keyword evidence="3" id="KW-1003">Cell membrane</keyword>
<dbReference type="PANTHER" id="PTHR40074">
    <property type="entry name" value="O-ACETYLTRANSFERASE WECH"/>
    <property type="match status" value="1"/>
</dbReference>
<evidence type="ECO:0000256" key="2">
    <source>
        <dbReference type="ARBA" id="ARBA00007400"/>
    </source>
</evidence>
<feature type="transmembrane region" description="Helical" evidence="7">
    <location>
        <begin position="161"/>
        <end position="179"/>
    </location>
</feature>
<evidence type="ECO:0000256" key="6">
    <source>
        <dbReference type="ARBA" id="ARBA00023136"/>
    </source>
</evidence>
<evidence type="ECO:0000256" key="4">
    <source>
        <dbReference type="ARBA" id="ARBA00022692"/>
    </source>
</evidence>
<name>A0A176YPL2_9BRAD</name>
<organism evidence="9 10">
    <name type="scientific">Bradyrhizobium centrolobii</name>
    <dbReference type="NCBI Taxonomy" id="1505087"/>
    <lineage>
        <taxon>Bacteria</taxon>
        <taxon>Pseudomonadati</taxon>
        <taxon>Pseudomonadota</taxon>
        <taxon>Alphaproteobacteria</taxon>
        <taxon>Hyphomicrobiales</taxon>
        <taxon>Nitrobacteraceae</taxon>
        <taxon>Bradyrhizobium</taxon>
    </lineage>
</organism>
<dbReference type="NCBIfam" id="NF042426">
    <property type="entry name" value="fucose_Ac_NolL"/>
    <property type="match status" value="1"/>
</dbReference>
<feature type="transmembrane region" description="Helical" evidence="7">
    <location>
        <begin position="214"/>
        <end position="231"/>
    </location>
</feature>
<dbReference type="GO" id="GO:0005886">
    <property type="term" value="C:plasma membrane"/>
    <property type="evidence" value="ECO:0007669"/>
    <property type="project" value="UniProtKB-SubCell"/>
</dbReference>
<evidence type="ECO:0000259" key="8">
    <source>
        <dbReference type="Pfam" id="PF01757"/>
    </source>
</evidence>
<feature type="transmembrane region" description="Helical" evidence="7">
    <location>
        <begin position="30"/>
        <end position="47"/>
    </location>
</feature>
<comment type="caution">
    <text evidence="9">The sequence shown here is derived from an EMBL/GenBank/DDBJ whole genome shotgun (WGS) entry which is preliminary data.</text>
</comment>
<sequence>MLCHTTLSTGHGSHSAGADNRDLSFDFAKGILIVLVIVGHLLQYVIYRNNDYWYSPYFKSIYMFHMPLFMAISGYLSSRALLRKSLIRSINERAIQLLLPTLFWCAFMETAKVAAFSPSNSITYADILKDFIGSYWFIWAAFASFLVIKVLLTICRRRSMWIIGMSAIAVAILPVTFSILPLIRYTFPFFCLGFLLFQSTEWRARVLPRNKSPLIFSLAALAFACFLVWGKETYAYNNLVLIRDTASAEQVLLMFAGSVAASAIAFETVLPLWKLSSSNRVARFVAVELGQSTLLLYLLQGTVFRLMDLVQFGELWDLSTRISMAGVLGVAIIVIAMTVRWIVRDLGWVSRVVAGTPPRSGPLKPQSVTN</sequence>
<evidence type="ECO:0000256" key="7">
    <source>
        <dbReference type="SAM" id="Phobius"/>
    </source>
</evidence>
<keyword evidence="5 7" id="KW-1133">Transmembrane helix</keyword>
<keyword evidence="4 7" id="KW-0812">Transmembrane</keyword>
<protein>
    <submittedName>
        <fullName evidence="9">Nodulation protein NolL</fullName>
    </submittedName>
</protein>